<feature type="compositionally biased region" description="Low complexity" evidence="2">
    <location>
        <begin position="818"/>
        <end position="827"/>
    </location>
</feature>
<feature type="compositionally biased region" description="Low complexity" evidence="2">
    <location>
        <begin position="643"/>
        <end position="657"/>
    </location>
</feature>
<feature type="region of interest" description="Disordered" evidence="2">
    <location>
        <begin position="531"/>
        <end position="595"/>
    </location>
</feature>
<feature type="region of interest" description="Disordered" evidence="2">
    <location>
        <begin position="156"/>
        <end position="205"/>
    </location>
</feature>
<feature type="compositionally biased region" description="Basic and acidic residues" evidence="2">
    <location>
        <begin position="796"/>
        <end position="806"/>
    </location>
</feature>
<evidence type="ECO:0000313" key="5">
    <source>
        <dbReference type="Proteomes" id="UP001231189"/>
    </source>
</evidence>
<feature type="compositionally biased region" description="Basic and acidic residues" evidence="2">
    <location>
        <begin position="850"/>
        <end position="866"/>
    </location>
</feature>
<dbReference type="EMBL" id="JAUUTY010000004">
    <property type="protein sequence ID" value="KAK1652011.1"/>
    <property type="molecule type" value="Genomic_DNA"/>
</dbReference>
<reference evidence="4" key="1">
    <citation type="submission" date="2023-07" db="EMBL/GenBank/DDBJ databases">
        <title>A chromosome-level genome assembly of Lolium multiflorum.</title>
        <authorList>
            <person name="Chen Y."/>
            <person name="Copetti D."/>
            <person name="Kolliker R."/>
            <person name="Studer B."/>
        </authorList>
    </citation>
    <scope>NUCLEOTIDE SEQUENCE</scope>
    <source>
        <strain evidence="4">02402/16</strain>
        <tissue evidence="4">Leaf</tissue>
    </source>
</reference>
<comment type="caution">
    <text evidence="4">The sequence shown here is derived from an EMBL/GenBank/DDBJ whole genome shotgun (WGS) entry which is preliminary data.</text>
</comment>
<feature type="compositionally biased region" description="Basic residues" evidence="2">
    <location>
        <begin position="840"/>
        <end position="849"/>
    </location>
</feature>
<feature type="coiled-coil region" evidence="1">
    <location>
        <begin position="725"/>
        <end position="780"/>
    </location>
</feature>
<sequence length="985" mass="106458">MTTTNASGCSGSGALLCFVAAPPWLTATLYLSRLTSSLFVNNRSDGPMGGSQPLLHILASRLHGYLSGRRQALAPEQVWGGKRSGEGVYKCPRGSTEAATPLSSSSRPRSAFPLSPERSLLRPGDLTGVLLANSGEPLRPSSSAGPQLYLRRSGAMGPRVSTVRPPPPRSPSPSGSSSPFSLSWTSSSSSSSTAAMAPPSGSWEGSYMTEEGINRLIRLRWIPQQVVTRAPGTEVEPRPEPGERVVFGAHFDRGLGLSASPFFRQFLEFFGLQPHHLPANAFVQLRCFVAFMEGYAGCGSTLNSGAAVLPQGPDDRRPPASMRRRIHLLSHRHALPEDPHGRLADLLCCYARPVLPSQCTRHKICHMSGRFDPTRTSKLELTKAQVAKRVNHISQAKLPDNWNWGLKPYNRHELPPVVSFLLLAEFRLSGCEAGLSYCLSLQNFARQLAEDGDLAHKDWAPDHVDPADPATTRTRMRPSRARRPAAISAAARGGAGGGHAGLFGTNLRGAAGGEAACDLFIFYSRASGAEAADREEHRPARIEGEETAPSGSEGPPLNFPRVPALPPGAESRTAEEGADPQPPPRSRTPPIVPPPARGLLQLHLRWCIRLRLGASRFACRPAHADELSRAAPAYRPGTESQRCGRASRSWRGRASAAGAGGAAPEPQLSWTRARTKRRSRPSLPLSLGQHLTCAASIFERREMSQRADDGVGQADRLYNRLVVGYHKAKIERADMARELEAAKAVAARVPQLEEDLRVAREQCAEVKEAARARIAKARRRAGAGAAARRVQPHPAEAAKEVGRKEATTSAKRSGGGESSARASATSGFPRRGGGTEAAGKARRNVRRPRRESSDRFSMDDYPRPWPPRRADYHARLGAQKAEELFRLLGQWRRCRAVSLDQLEYRWAEVEDKLPDANKTAWLARACAIADFVDKGIFIRDPNPPAEDSDEESEDEEMEDAPNAPEADPAAGSSNAPPAGPPLAGA</sequence>
<feature type="region of interest" description="Disordered" evidence="2">
    <location>
        <begin position="937"/>
        <end position="985"/>
    </location>
</feature>
<dbReference type="Proteomes" id="UP001231189">
    <property type="component" value="Unassembled WGS sequence"/>
</dbReference>
<dbReference type="PANTHER" id="PTHR33026:SF7">
    <property type="entry name" value="OS03G0100275 PROTEIN"/>
    <property type="match status" value="1"/>
</dbReference>
<dbReference type="PANTHER" id="PTHR33026">
    <property type="entry name" value="OS06G0360600 PROTEIN"/>
    <property type="match status" value="1"/>
</dbReference>
<evidence type="ECO:0000256" key="2">
    <source>
        <dbReference type="SAM" id="MobiDB-lite"/>
    </source>
</evidence>
<feature type="compositionally biased region" description="Basic and acidic residues" evidence="2">
    <location>
        <begin position="531"/>
        <end position="544"/>
    </location>
</feature>
<feature type="compositionally biased region" description="Acidic residues" evidence="2">
    <location>
        <begin position="946"/>
        <end position="959"/>
    </location>
</feature>
<feature type="region of interest" description="Disordered" evidence="2">
    <location>
        <begin position="633"/>
        <end position="685"/>
    </location>
</feature>
<feature type="compositionally biased region" description="Basic residues" evidence="2">
    <location>
        <begin position="474"/>
        <end position="483"/>
    </location>
</feature>
<dbReference type="Pfam" id="PF04195">
    <property type="entry name" value="Transposase_28"/>
    <property type="match status" value="1"/>
</dbReference>
<proteinExistence type="predicted"/>
<accession>A0AAD8SH28</accession>
<feature type="region of interest" description="Disordered" evidence="2">
    <location>
        <begin position="81"/>
        <end position="119"/>
    </location>
</feature>
<dbReference type="InterPro" id="IPR007321">
    <property type="entry name" value="Transposase_28"/>
</dbReference>
<keyword evidence="5" id="KW-1185">Reference proteome</keyword>
<evidence type="ECO:0000259" key="3">
    <source>
        <dbReference type="Pfam" id="PF04195"/>
    </source>
</evidence>
<feature type="compositionally biased region" description="Low complexity" evidence="2">
    <location>
        <begin position="960"/>
        <end position="985"/>
    </location>
</feature>
<evidence type="ECO:0000313" key="4">
    <source>
        <dbReference type="EMBL" id="KAK1652011.1"/>
    </source>
</evidence>
<keyword evidence="1" id="KW-0175">Coiled coil</keyword>
<dbReference type="AlphaFoldDB" id="A0AAD8SH28"/>
<feature type="compositionally biased region" description="Pro residues" evidence="2">
    <location>
        <begin position="580"/>
        <end position="595"/>
    </location>
</feature>
<evidence type="ECO:0000256" key="1">
    <source>
        <dbReference type="SAM" id="Coils"/>
    </source>
</evidence>
<name>A0AAD8SH28_LOLMU</name>
<gene>
    <name evidence="4" type="ORF">QYE76_069816</name>
</gene>
<feature type="region of interest" description="Disordered" evidence="2">
    <location>
        <begin position="458"/>
        <end position="498"/>
    </location>
</feature>
<organism evidence="4 5">
    <name type="scientific">Lolium multiflorum</name>
    <name type="common">Italian ryegrass</name>
    <name type="synonym">Lolium perenne subsp. multiflorum</name>
    <dbReference type="NCBI Taxonomy" id="4521"/>
    <lineage>
        <taxon>Eukaryota</taxon>
        <taxon>Viridiplantae</taxon>
        <taxon>Streptophyta</taxon>
        <taxon>Embryophyta</taxon>
        <taxon>Tracheophyta</taxon>
        <taxon>Spermatophyta</taxon>
        <taxon>Magnoliopsida</taxon>
        <taxon>Liliopsida</taxon>
        <taxon>Poales</taxon>
        <taxon>Poaceae</taxon>
        <taxon>BOP clade</taxon>
        <taxon>Pooideae</taxon>
        <taxon>Poodae</taxon>
        <taxon>Poeae</taxon>
        <taxon>Poeae Chloroplast Group 2 (Poeae type)</taxon>
        <taxon>Loliodinae</taxon>
        <taxon>Loliinae</taxon>
        <taxon>Lolium</taxon>
    </lineage>
</organism>
<feature type="compositionally biased region" description="Low complexity" evidence="2">
    <location>
        <begin position="172"/>
        <end position="202"/>
    </location>
</feature>
<feature type="domain" description="Transposase (putative) gypsy type" evidence="3">
    <location>
        <begin position="245"/>
        <end position="303"/>
    </location>
</feature>
<protein>
    <recommendedName>
        <fullName evidence="3">Transposase (putative) gypsy type domain-containing protein</fullName>
    </recommendedName>
</protein>
<feature type="region of interest" description="Disordered" evidence="2">
    <location>
        <begin position="782"/>
        <end position="866"/>
    </location>
</feature>
<feature type="compositionally biased region" description="Polar residues" evidence="2">
    <location>
        <begin position="97"/>
        <end position="108"/>
    </location>
</feature>